<dbReference type="Gene3D" id="6.10.280.50">
    <property type="match status" value="1"/>
</dbReference>
<protein>
    <submittedName>
        <fullName evidence="1">DUF465 domain-containing protein</fullName>
    </submittedName>
</protein>
<gene>
    <name evidence="1" type="ORF">Q4F19_03590</name>
</gene>
<organism evidence="1 2">
    <name type="scientific">Sphingomonas natans</name>
    <dbReference type="NCBI Taxonomy" id="3063330"/>
    <lineage>
        <taxon>Bacteria</taxon>
        <taxon>Pseudomonadati</taxon>
        <taxon>Pseudomonadota</taxon>
        <taxon>Alphaproteobacteria</taxon>
        <taxon>Sphingomonadales</taxon>
        <taxon>Sphingomonadaceae</taxon>
        <taxon>Sphingomonas</taxon>
    </lineage>
</organism>
<reference evidence="1" key="1">
    <citation type="submission" date="2023-07" db="EMBL/GenBank/DDBJ databases">
        <authorList>
            <person name="Kim M."/>
        </authorList>
    </citation>
    <scope>NUCLEOTIDE SEQUENCE</scope>
    <source>
        <strain evidence="1">BIUV-7</strain>
    </source>
</reference>
<keyword evidence="2" id="KW-1185">Reference proteome</keyword>
<name>A0ABT8Y628_9SPHN</name>
<evidence type="ECO:0000313" key="2">
    <source>
        <dbReference type="Proteomes" id="UP001169764"/>
    </source>
</evidence>
<dbReference type="Pfam" id="PF04325">
    <property type="entry name" value="DUF465"/>
    <property type="match status" value="1"/>
</dbReference>
<dbReference type="EMBL" id="JAUOTP010000001">
    <property type="protein sequence ID" value="MDO6413457.1"/>
    <property type="molecule type" value="Genomic_DNA"/>
</dbReference>
<accession>A0ABT8Y628</accession>
<sequence>MADSHSQSLVAKHALLDAQILTETRRPRPDEIILHALKKQKLKLKETIARLTT</sequence>
<dbReference type="InterPro" id="IPR007420">
    <property type="entry name" value="DUF465"/>
</dbReference>
<dbReference type="Proteomes" id="UP001169764">
    <property type="component" value="Unassembled WGS sequence"/>
</dbReference>
<proteinExistence type="predicted"/>
<dbReference type="InterPro" id="IPR038444">
    <property type="entry name" value="DUF465_sf"/>
</dbReference>
<comment type="caution">
    <text evidence="1">The sequence shown here is derived from an EMBL/GenBank/DDBJ whole genome shotgun (WGS) entry which is preliminary data.</text>
</comment>
<dbReference type="RefSeq" id="WP_303539870.1">
    <property type="nucleotide sequence ID" value="NZ_JAUOTP010000001.1"/>
</dbReference>
<evidence type="ECO:0000313" key="1">
    <source>
        <dbReference type="EMBL" id="MDO6413457.1"/>
    </source>
</evidence>